<dbReference type="EMBL" id="JARO02002021">
    <property type="protein sequence ID" value="KPP73791.1"/>
    <property type="molecule type" value="Genomic_DNA"/>
</dbReference>
<evidence type="ECO:0000313" key="10">
    <source>
        <dbReference type="Proteomes" id="UP000034805"/>
    </source>
</evidence>
<comment type="function">
    <text evidence="7">E3 ubiquitin-protein ligase which accepts ubiquitin from specific E2 ubiquitin-conjugating enzymes, and transfers it to substrates, generally promoting their degradation by the proteasome. Independently of its E3 ubiquitin-protein ligase activity, acts as an inhibitor of CPSF3 endonuclease activity by blocking CPSF3 active site.</text>
</comment>
<dbReference type="GO" id="GO:0051865">
    <property type="term" value="P:protein autoubiquitination"/>
    <property type="evidence" value="ECO:0007669"/>
    <property type="project" value="TreeGrafter"/>
</dbReference>
<dbReference type="GO" id="GO:0006513">
    <property type="term" value="P:protein monoubiquitination"/>
    <property type="evidence" value="ECO:0007669"/>
    <property type="project" value="TreeGrafter"/>
</dbReference>
<dbReference type="PANTHER" id="PTHR31531">
    <property type="entry name" value="E3 UBIQUITIN-PROTEIN LIGASE E3D FAMILY MEMBER"/>
    <property type="match status" value="1"/>
</dbReference>
<evidence type="ECO:0000256" key="5">
    <source>
        <dbReference type="ARBA" id="ARBA00032234"/>
    </source>
</evidence>
<evidence type="ECO:0000256" key="2">
    <source>
        <dbReference type="ARBA" id="ARBA00012485"/>
    </source>
</evidence>
<evidence type="ECO:0000256" key="1">
    <source>
        <dbReference type="ARBA" id="ARBA00000885"/>
    </source>
</evidence>
<evidence type="ECO:0000256" key="3">
    <source>
        <dbReference type="ARBA" id="ARBA00013646"/>
    </source>
</evidence>
<name>A0A0P7UUZ9_SCLFO</name>
<evidence type="ECO:0000256" key="8">
    <source>
        <dbReference type="ARBA" id="ARBA00064185"/>
    </source>
</evidence>
<dbReference type="AlphaFoldDB" id="A0A0P7UUZ9"/>
<organism evidence="9 10">
    <name type="scientific">Scleropages formosus</name>
    <name type="common">Asian bonytongue</name>
    <name type="synonym">Osteoglossum formosum</name>
    <dbReference type="NCBI Taxonomy" id="113540"/>
    <lineage>
        <taxon>Eukaryota</taxon>
        <taxon>Metazoa</taxon>
        <taxon>Chordata</taxon>
        <taxon>Craniata</taxon>
        <taxon>Vertebrata</taxon>
        <taxon>Euteleostomi</taxon>
        <taxon>Actinopterygii</taxon>
        <taxon>Neopterygii</taxon>
        <taxon>Teleostei</taxon>
        <taxon>Osteoglossocephala</taxon>
        <taxon>Osteoglossomorpha</taxon>
        <taxon>Osteoglossiformes</taxon>
        <taxon>Osteoglossidae</taxon>
        <taxon>Scleropages</taxon>
    </lineage>
</organism>
<dbReference type="GO" id="GO:0005829">
    <property type="term" value="C:cytosol"/>
    <property type="evidence" value="ECO:0007669"/>
    <property type="project" value="TreeGrafter"/>
</dbReference>
<dbReference type="PANTHER" id="PTHR31531:SF2">
    <property type="entry name" value="E3 UBIQUITIN-PROTEIN LIGASE E3D"/>
    <property type="match status" value="1"/>
</dbReference>
<protein>
    <recommendedName>
        <fullName evidence="3">E3 ubiquitin-protein ligase E3D</fullName>
        <ecNumber evidence="2">2.3.2.26</ecNumber>
    </recommendedName>
    <alternativeName>
        <fullName evidence="6">HECT-type E3 ubiquitin transferase E3D</fullName>
    </alternativeName>
    <alternativeName>
        <fullName evidence="5">UbcH10-binding protein with a HECT-like domain</fullName>
    </alternativeName>
    <alternativeName>
        <fullName evidence="4">Ubiquitin-conjugating enzyme E2C-binding protein</fullName>
    </alternativeName>
</protein>
<dbReference type="GO" id="GO:0030332">
    <property type="term" value="F:cyclin binding"/>
    <property type="evidence" value="ECO:0007669"/>
    <property type="project" value="TreeGrafter"/>
</dbReference>
<dbReference type="GO" id="GO:0000151">
    <property type="term" value="C:ubiquitin ligase complex"/>
    <property type="evidence" value="ECO:0007669"/>
    <property type="project" value="TreeGrafter"/>
</dbReference>
<comment type="subunit">
    <text evidence="8">Interacts with UBE2C/UbcH10 (E2 ubiquitin-conjugating enzyme). In vitro, interacts with cyclin-B.</text>
</comment>
<dbReference type="EC" id="2.3.2.26" evidence="2"/>
<dbReference type="GO" id="GO:0061630">
    <property type="term" value="F:ubiquitin protein ligase activity"/>
    <property type="evidence" value="ECO:0007669"/>
    <property type="project" value="UniProtKB-EC"/>
</dbReference>
<comment type="catalytic activity">
    <reaction evidence="1">
        <text>S-ubiquitinyl-[E2 ubiquitin-conjugating enzyme]-L-cysteine + [acceptor protein]-L-lysine = [E2 ubiquitin-conjugating enzyme]-L-cysteine + N(6)-ubiquitinyl-[acceptor protein]-L-lysine.</text>
        <dbReference type="EC" id="2.3.2.26"/>
    </reaction>
</comment>
<evidence type="ECO:0000256" key="6">
    <source>
        <dbReference type="ARBA" id="ARBA00032298"/>
    </source>
</evidence>
<dbReference type="Pfam" id="PF09814">
    <property type="entry name" value="HECT_2"/>
    <property type="match status" value="1"/>
</dbReference>
<gene>
    <name evidence="9" type="ORF">Z043_107095</name>
</gene>
<dbReference type="GO" id="GO:0005634">
    <property type="term" value="C:nucleus"/>
    <property type="evidence" value="ECO:0007669"/>
    <property type="project" value="TreeGrafter"/>
</dbReference>
<dbReference type="GO" id="GO:0031624">
    <property type="term" value="F:ubiquitin conjugating enzyme binding"/>
    <property type="evidence" value="ECO:0007669"/>
    <property type="project" value="TreeGrafter"/>
</dbReference>
<comment type="caution">
    <text evidence="9">The sequence shown here is derived from an EMBL/GenBank/DDBJ whole genome shotgun (WGS) entry which is preliminary data.</text>
</comment>
<reference evidence="9 10" key="1">
    <citation type="submission" date="2015-08" db="EMBL/GenBank/DDBJ databases">
        <title>The genome of the Asian arowana (Scleropages formosus).</title>
        <authorList>
            <person name="Tan M.H."/>
            <person name="Gan H.M."/>
            <person name="Croft L.J."/>
            <person name="Austin C.M."/>
        </authorList>
    </citation>
    <scope>NUCLEOTIDE SEQUENCE [LARGE SCALE GENOMIC DNA]</scope>
    <source>
        <strain evidence="9">Aro1</strain>
    </source>
</reference>
<dbReference type="InterPro" id="IPR019193">
    <property type="entry name" value="UBQ-conj_enz_E2-bd_prot"/>
</dbReference>
<dbReference type="GO" id="GO:0043161">
    <property type="term" value="P:proteasome-mediated ubiquitin-dependent protein catabolic process"/>
    <property type="evidence" value="ECO:0007669"/>
    <property type="project" value="TreeGrafter"/>
</dbReference>
<dbReference type="STRING" id="113540.ENSSFOP00015018080"/>
<dbReference type="Proteomes" id="UP000034805">
    <property type="component" value="Unassembled WGS sequence"/>
</dbReference>
<evidence type="ECO:0000256" key="4">
    <source>
        <dbReference type="ARBA" id="ARBA00029737"/>
    </source>
</evidence>
<evidence type="ECO:0000256" key="7">
    <source>
        <dbReference type="ARBA" id="ARBA00053831"/>
    </source>
</evidence>
<dbReference type="GO" id="GO:0000209">
    <property type="term" value="P:protein polyubiquitination"/>
    <property type="evidence" value="ECO:0007669"/>
    <property type="project" value="TreeGrafter"/>
</dbReference>
<evidence type="ECO:0000313" key="9">
    <source>
        <dbReference type="EMBL" id="KPP73791.1"/>
    </source>
</evidence>
<proteinExistence type="predicted"/>
<accession>A0A0P7UUZ9</accession>
<sequence>MAEKQPQVRLFMELRQRLKSGLLILRSDVAGNPAEVDVSSADASLLIKTPTEVLRVLLPPGVTLLMGSCSGAPAATGEGLHLRLRLQVDQQTEPPGSILGQLQVQDRYCFSCQVCSKSLLTHRSFSRVLPLPNGNWNMLITDWCCHPDPFANKKLLPRSGDCLLGDTFFLLPRDRESDGQLIQEPVQTADSTHKAGKIEVVMCGGCRAVLGEAISGDALKLYITEVTVRQSDKHSEDDMIQHRWHFLEHTLAARLVELSYTQSMFRFSIQTPSGKTFILLWLLNTDSLLAFLSDTAVGSEASNSGHRLGGKLQSCRATSAAKVLYLPCVPSMHQEITDAWEKDVGVHPLTLPQSTCQEVLQLLRASTSSLPPSLQSMNSYQGVPYLTLYATVICSGPPQSCTGRVVIDV</sequence>